<reference evidence="7" key="2">
    <citation type="submission" date="2021-04" db="EMBL/GenBank/DDBJ databases">
        <authorList>
            <person name="Gilroy R."/>
        </authorList>
    </citation>
    <scope>NUCLEOTIDE SEQUENCE</scope>
    <source>
        <strain evidence="7">ChiSjej3B21-8574</strain>
    </source>
</reference>
<keyword evidence="5" id="KW-0131">Cell cycle</keyword>
<evidence type="ECO:0000259" key="6">
    <source>
        <dbReference type="Pfam" id="PF08478"/>
    </source>
</evidence>
<dbReference type="InterPro" id="IPR013685">
    <property type="entry name" value="POTRA_FtsQ_type"/>
</dbReference>
<keyword evidence="3" id="KW-0812">Transmembrane</keyword>
<protein>
    <submittedName>
        <fullName evidence="7">FtsQ-type POTRA domain-containing protein</fullName>
    </submittedName>
</protein>
<feature type="domain" description="POTRA" evidence="6">
    <location>
        <begin position="49"/>
        <end position="116"/>
    </location>
</feature>
<reference evidence="7" key="1">
    <citation type="journal article" date="2021" name="PeerJ">
        <title>Extensive microbial diversity within the chicken gut microbiome revealed by metagenomics and culture.</title>
        <authorList>
            <person name="Gilroy R."/>
            <person name="Ravi A."/>
            <person name="Getino M."/>
            <person name="Pursley I."/>
            <person name="Horton D.L."/>
            <person name="Alikhan N.F."/>
            <person name="Baker D."/>
            <person name="Gharbi K."/>
            <person name="Hall N."/>
            <person name="Watson M."/>
            <person name="Adriaenssens E.M."/>
            <person name="Foster-Nyarko E."/>
            <person name="Jarju S."/>
            <person name="Secka A."/>
            <person name="Antonio M."/>
            <person name="Oren A."/>
            <person name="Chaudhuri R.R."/>
            <person name="La Ragione R."/>
            <person name="Hildebrand F."/>
            <person name="Pallen M.J."/>
        </authorList>
    </citation>
    <scope>NUCLEOTIDE SEQUENCE</scope>
    <source>
        <strain evidence="7">ChiSjej3B21-8574</strain>
    </source>
</reference>
<proteinExistence type="predicted"/>
<evidence type="ECO:0000256" key="1">
    <source>
        <dbReference type="ARBA" id="ARBA00022475"/>
    </source>
</evidence>
<keyword evidence="1" id="KW-1003">Cell membrane</keyword>
<accession>A0A9D2PKL9</accession>
<evidence type="ECO:0000313" key="7">
    <source>
        <dbReference type="EMBL" id="HJC51009.1"/>
    </source>
</evidence>
<gene>
    <name evidence="7" type="ORF">H9754_10685</name>
</gene>
<sequence length="259" mass="29636">MEQKDDNKVIRMKKHRDGKKKIHIPIKRILIGIVLCLILAVGAIAAFCPIKTIRVADLDYYTKAEVTQAVKKKRYIGNTVAYFLMSKIRQPDLLPFIESYDVEINGPNTITIRVNEKKRAGCLLYNGKYVYFDKNGYALESSQKKFDEVPLVTGLKFDKLVMQEKIPVEKENVFSYILELTTAISKYSIPVDQIYMEDDGTALLISGDITVDLYDNENVDIKIPELSGILKKLKGKSGTVDMRYFDEYQKITIFQPKKS</sequence>
<dbReference type="Proteomes" id="UP000823904">
    <property type="component" value="Unassembled WGS sequence"/>
</dbReference>
<evidence type="ECO:0000313" key="8">
    <source>
        <dbReference type="Proteomes" id="UP000823904"/>
    </source>
</evidence>
<dbReference type="EMBL" id="DWWD01000042">
    <property type="protein sequence ID" value="HJC51009.1"/>
    <property type="molecule type" value="Genomic_DNA"/>
</dbReference>
<dbReference type="AlphaFoldDB" id="A0A9D2PKL9"/>
<comment type="caution">
    <text evidence="7">The sequence shown here is derived from an EMBL/GenBank/DDBJ whole genome shotgun (WGS) entry which is preliminary data.</text>
</comment>
<evidence type="ECO:0000256" key="5">
    <source>
        <dbReference type="ARBA" id="ARBA00023306"/>
    </source>
</evidence>
<evidence type="ECO:0000256" key="4">
    <source>
        <dbReference type="ARBA" id="ARBA00022989"/>
    </source>
</evidence>
<organism evidence="7 8">
    <name type="scientific">Candidatus Anaerostipes avistercoris</name>
    <dbReference type="NCBI Taxonomy" id="2838462"/>
    <lineage>
        <taxon>Bacteria</taxon>
        <taxon>Bacillati</taxon>
        <taxon>Bacillota</taxon>
        <taxon>Clostridia</taxon>
        <taxon>Lachnospirales</taxon>
        <taxon>Lachnospiraceae</taxon>
        <taxon>Anaerostipes</taxon>
    </lineage>
</organism>
<keyword evidence="4" id="KW-0472">Membrane</keyword>
<keyword evidence="2" id="KW-0132">Cell division</keyword>
<evidence type="ECO:0000256" key="3">
    <source>
        <dbReference type="ARBA" id="ARBA00022692"/>
    </source>
</evidence>
<evidence type="ECO:0000256" key="2">
    <source>
        <dbReference type="ARBA" id="ARBA00022618"/>
    </source>
</evidence>
<keyword evidence="4" id="KW-1133">Transmembrane helix</keyword>
<dbReference type="Pfam" id="PF08478">
    <property type="entry name" value="POTRA_1"/>
    <property type="match status" value="1"/>
</dbReference>
<name>A0A9D2PKL9_9FIRM</name>